<dbReference type="OrthoDB" id="9796738at2"/>
<organism evidence="3">
    <name type="scientific">Prochlorococcus marinus str. MIT 9201</name>
    <dbReference type="NCBI Taxonomy" id="93057"/>
    <lineage>
        <taxon>Bacteria</taxon>
        <taxon>Bacillati</taxon>
        <taxon>Cyanobacteriota</taxon>
        <taxon>Cyanophyceae</taxon>
        <taxon>Synechococcales</taxon>
        <taxon>Prochlorococcaceae</taxon>
        <taxon>Prochlorococcus</taxon>
    </lineage>
</organism>
<dbReference type="STRING" id="93057.EU95_1468"/>
<evidence type="ECO:0000313" key="3">
    <source>
        <dbReference type="EMBL" id="KGF95106.1"/>
    </source>
</evidence>
<dbReference type="SUPFAM" id="SSF82657">
    <property type="entry name" value="BolA-like"/>
    <property type="match status" value="1"/>
</dbReference>
<sequence>MITKKEVINLITKKLPSSQVSVENLKGNDHLQVTVIASEFNGLSLVKQHQLVYSALKEELASEAIHALALKTGTPD</sequence>
<comment type="caution">
    <text evidence="3">The sequence shown here is derived from an EMBL/GenBank/DDBJ whole genome shotgun (WGS) entry which is preliminary data.</text>
</comment>
<dbReference type="InterPro" id="IPR050961">
    <property type="entry name" value="BolA/IbaG_stress_morph_reg"/>
</dbReference>
<dbReference type="EMBL" id="JNAL01000016">
    <property type="protein sequence ID" value="KGF95106.1"/>
    <property type="molecule type" value="Genomic_DNA"/>
</dbReference>
<evidence type="ECO:0000256" key="2">
    <source>
        <dbReference type="RuleBase" id="RU003860"/>
    </source>
</evidence>
<dbReference type="AlphaFoldDB" id="A0A0A2A2P9"/>
<proteinExistence type="inferred from homology"/>
<dbReference type="InterPro" id="IPR036065">
    <property type="entry name" value="BolA-like_sf"/>
</dbReference>
<dbReference type="InterPro" id="IPR002634">
    <property type="entry name" value="BolA"/>
</dbReference>
<dbReference type="RefSeq" id="WP_032522582.1">
    <property type="nucleotide sequence ID" value="NZ_CP138977.1"/>
</dbReference>
<dbReference type="Gene3D" id="3.30.300.90">
    <property type="entry name" value="BolA-like"/>
    <property type="match status" value="1"/>
</dbReference>
<dbReference type="PANTHER" id="PTHR46229">
    <property type="entry name" value="BOLA TRANSCRIPTION REGULATOR"/>
    <property type="match status" value="1"/>
</dbReference>
<dbReference type="Proteomes" id="UP000030355">
    <property type="component" value="Unassembled WGS sequence"/>
</dbReference>
<dbReference type="PANTHER" id="PTHR46229:SF2">
    <property type="entry name" value="BOLA-LIKE PROTEIN 1"/>
    <property type="match status" value="1"/>
</dbReference>
<dbReference type="eggNOG" id="COG0271">
    <property type="taxonomic scope" value="Bacteria"/>
</dbReference>
<name>A0A0A2A2P9_PROMR</name>
<accession>A0A0A2A2P9</accession>
<reference evidence="3" key="1">
    <citation type="journal article" date="2014" name="Sci. Data">
        <title>Genomes of diverse isolates of the marine cyanobacterium Prochlorococcus.</title>
        <authorList>
            <person name="Biller S."/>
            <person name="Berube P."/>
            <person name="Thompson J."/>
            <person name="Kelly L."/>
            <person name="Roggensack S."/>
            <person name="Awad L."/>
            <person name="Roache-Johnson K."/>
            <person name="Ding H."/>
            <person name="Giovannoni S.J."/>
            <person name="Moore L.R."/>
            <person name="Chisholm S.W."/>
        </authorList>
    </citation>
    <scope>NUCLEOTIDE SEQUENCE</scope>
    <source>
        <strain evidence="3">MIT 9201</strain>
    </source>
</reference>
<dbReference type="PIRSF" id="PIRSF003113">
    <property type="entry name" value="BolA"/>
    <property type="match status" value="1"/>
</dbReference>
<comment type="similarity">
    <text evidence="1 2">Belongs to the BolA/IbaG family.</text>
</comment>
<evidence type="ECO:0000256" key="1">
    <source>
        <dbReference type="ARBA" id="ARBA00005578"/>
    </source>
</evidence>
<gene>
    <name evidence="3" type="ORF">EU95_1468</name>
</gene>
<dbReference type="Pfam" id="PF01722">
    <property type="entry name" value="BolA"/>
    <property type="match status" value="1"/>
</dbReference>
<protein>
    <submittedName>
        <fullName evidence="3">BolA-like protein</fullName>
    </submittedName>
</protein>